<dbReference type="Gene3D" id="1.25.40.180">
    <property type="match status" value="1"/>
</dbReference>
<dbReference type="OrthoDB" id="1933107at2759"/>
<feature type="compositionally biased region" description="Polar residues" evidence="1">
    <location>
        <begin position="55"/>
        <end position="64"/>
    </location>
</feature>
<feature type="region of interest" description="Disordered" evidence="1">
    <location>
        <begin position="47"/>
        <end position="66"/>
    </location>
</feature>
<name>A0A2V3IC86_9FLOR</name>
<reference evidence="2 3" key="1">
    <citation type="journal article" date="2018" name="Mol. Biol. Evol.">
        <title>Analysis of the draft genome of the red seaweed Gracilariopsis chorda provides insights into genome size evolution in Rhodophyta.</title>
        <authorList>
            <person name="Lee J."/>
            <person name="Yang E.C."/>
            <person name="Graf L."/>
            <person name="Yang J.H."/>
            <person name="Qiu H."/>
            <person name="Zel Zion U."/>
            <person name="Chan C.X."/>
            <person name="Stephens T.G."/>
            <person name="Weber A.P.M."/>
            <person name="Boo G.H."/>
            <person name="Boo S.M."/>
            <person name="Kim K.M."/>
            <person name="Shin Y."/>
            <person name="Jung M."/>
            <person name="Lee S.J."/>
            <person name="Yim H.S."/>
            <person name="Lee J.H."/>
            <person name="Bhattacharya D."/>
            <person name="Yoon H.S."/>
        </authorList>
    </citation>
    <scope>NUCLEOTIDE SEQUENCE [LARGE SCALE GENOMIC DNA]</scope>
    <source>
        <strain evidence="2 3">SKKU-2015</strain>
        <tissue evidence="2">Whole body</tissue>
    </source>
</reference>
<evidence type="ECO:0000256" key="1">
    <source>
        <dbReference type="SAM" id="MobiDB-lite"/>
    </source>
</evidence>
<dbReference type="EMBL" id="NBIV01000487">
    <property type="protein sequence ID" value="PXF39716.1"/>
    <property type="molecule type" value="Genomic_DNA"/>
</dbReference>
<sequence>MDRQTIIEPIHSTEGGVPTVSSFRDPATDADVVGKLVESPLLSASTTPLKRRRVSSTPLRSSQTGGVDGSLGLSLLDLSNLLGLSADEASLVIVPDEITQDKMKFIFNNLCQAMMDEKVMEMLAILKPELFDFLQSELL</sequence>
<proteinExistence type="predicted"/>
<dbReference type="Proteomes" id="UP000247409">
    <property type="component" value="Unassembled WGS sequence"/>
</dbReference>
<comment type="caution">
    <text evidence="2">The sequence shown here is derived from an EMBL/GenBank/DDBJ whole genome shotgun (WGS) entry which is preliminary data.</text>
</comment>
<evidence type="ECO:0000313" key="2">
    <source>
        <dbReference type="EMBL" id="PXF39716.1"/>
    </source>
</evidence>
<protein>
    <submittedName>
        <fullName evidence="2">Uncharacterized protein</fullName>
    </submittedName>
</protein>
<dbReference type="AlphaFoldDB" id="A0A2V3IC86"/>
<organism evidence="2 3">
    <name type="scientific">Gracilariopsis chorda</name>
    <dbReference type="NCBI Taxonomy" id="448386"/>
    <lineage>
        <taxon>Eukaryota</taxon>
        <taxon>Rhodophyta</taxon>
        <taxon>Florideophyceae</taxon>
        <taxon>Rhodymeniophycidae</taxon>
        <taxon>Gracilariales</taxon>
        <taxon>Gracilariaceae</taxon>
        <taxon>Gracilariopsis</taxon>
    </lineage>
</organism>
<gene>
    <name evidence="2" type="ORF">BWQ96_10581</name>
</gene>
<accession>A0A2V3IC86</accession>
<evidence type="ECO:0000313" key="3">
    <source>
        <dbReference type="Proteomes" id="UP000247409"/>
    </source>
</evidence>
<keyword evidence="3" id="KW-1185">Reference proteome</keyword>